<evidence type="ECO:0000259" key="1">
    <source>
        <dbReference type="Pfam" id="PF14111"/>
    </source>
</evidence>
<dbReference type="EMBL" id="LT934116">
    <property type="protein sequence ID" value="VAH72793.1"/>
    <property type="molecule type" value="Genomic_DNA"/>
</dbReference>
<proteinExistence type="predicted"/>
<dbReference type="Proteomes" id="UP000324705">
    <property type="component" value="Chromosome 3B"/>
</dbReference>
<feature type="domain" description="DUF4283" evidence="1">
    <location>
        <begin position="1"/>
        <end position="59"/>
    </location>
</feature>
<evidence type="ECO:0000313" key="2">
    <source>
        <dbReference type="EMBL" id="VAH72793.1"/>
    </source>
</evidence>
<dbReference type="Pfam" id="PF14111">
    <property type="entry name" value="DUF4283"/>
    <property type="match status" value="1"/>
</dbReference>
<dbReference type="InterPro" id="IPR025558">
    <property type="entry name" value="DUF4283"/>
</dbReference>
<organism evidence="2 3">
    <name type="scientific">Triticum turgidum subsp. durum</name>
    <name type="common">Durum wheat</name>
    <name type="synonym">Triticum durum</name>
    <dbReference type="NCBI Taxonomy" id="4567"/>
    <lineage>
        <taxon>Eukaryota</taxon>
        <taxon>Viridiplantae</taxon>
        <taxon>Streptophyta</taxon>
        <taxon>Embryophyta</taxon>
        <taxon>Tracheophyta</taxon>
        <taxon>Spermatophyta</taxon>
        <taxon>Magnoliopsida</taxon>
        <taxon>Liliopsida</taxon>
        <taxon>Poales</taxon>
        <taxon>Poaceae</taxon>
        <taxon>BOP clade</taxon>
        <taxon>Pooideae</taxon>
        <taxon>Triticodae</taxon>
        <taxon>Triticeae</taxon>
        <taxon>Triticinae</taxon>
        <taxon>Triticum</taxon>
    </lineage>
</organism>
<evidence type="ECO:0000313" key="3">
    <source>
        <dbReference type="Proteomes" id="UP000324705"/>
    </source>
</evidence>
<protein>
    <recommendedName>
        <fullName evidence="1">DUF4283 domain-containing protein</fullName>
    </recommendedName>
</protein>
<accession>A0A9R1RXP0</accession>
<gene>
    <name evidence="2" type="ORF">TRITD_3Bv1G028440</name>
</gene>
<keyword evidence="3" id="KW-1185">Reference proteome</keyword>
<sequence>MRAAWNPAQDVVWRRINPNLFLIQFHCLADWNKALHQGPWDFKGSALLMTEYDGFSNPEKVKIDRLETCCQIHKLPDGVLKNKNFLENMAKRIGEVQEVQITLPNRFKSPSWIRR</sequence>
<dbReference type="Gramene" id="TRITD3Bv1G028440.1">
    <property type="protein sequence ID" value="TRITD3Bv1G028440.1"/>
    <property type="gene ID" value="TRITD3Bv1G028440"/>
</dbReference>
<dbReference type="AlphaFoldDB" id="A0A9R1RXP0"/>
<name>A0A9R1RXP0_TRITD</name>
<reference evidence="2 3" key="1">
    <citation type="submission" date="2017-09" db="EMBL/GenBank/DDBJ databases">
        <authorList>
            <consortium name="International Durum Wheat Genome Sequencing Consortium (IDWGSC)"/>
            <person name="Milanesi L."/>
        </authorList>
    </citation>
    <scope>NUCLEOTIDE SEQUENCE [LARGE SCALE GENOMIC DNA]</scope>
    <source>
        <strain evidence="3">cv. Svevo</strain>
    </source>
</reference>